<name>A0ABD2PYD2_9PLAT</name>
<dbReference type="PROSITE" id="PS50106">
    <property type="entry name" value="PDZ"/>
    <property type="match status" value="1"/>
</dbReference>
<feature type="compositionally biased region" description="Low complexity" evidence="2">
    <location>
        <begin position="16"/>
        <end position="27"/>
    </location>
</feature>
<dbReference type="Proteomes" id="UP001626550">
    <property type="component" value="Unassembled WGS sequence"/>
</dbReference>
<dbReference type="InterPro" id="IPR001478">
    <property type="entry name" value="PDZ"/>
</dbReference>
<protein>
    <recommendedName>
        <fullName evidence="3">PDZ domain-containing protein</fullName>
    </recommendedName>
</protein>
<organism evidence="4 5">
    <name type="scientific">Cichlidogyrus casuarinus</name>
    <dbReference type="NCBI Taxonomy" id="1844966"/>
    <lineage>
        <taxon>Eukaryota</taxon>
        <taxon>Metazoa</taxon>
        <taxon>Spiralia</taxon>
        <taxon>Lophotrochozoa</taxon>
        <taxon>Platyhelminthes</taxon>
        <taxon>Monogenea</taxon>
        <taxon>Monopisthocotylea</taxon>
        <taxon>Dactylogyridea</taxon>
        <taxon>Ancyrocephalidae</taxon>
        <taxon>Cichlidogyrus</taxon>
    </lineage>
</organism>
<evidence type="ECO:0000259" key="3">
    <source>
        <dbReference type="PROSITE" id="PS50106"/>
    </source>
</evidence>
<feature type="domain" description="PDZ" evidence="3">
    <location>
        <begin position="111"/>
        <end position="184"/>
    </location>
</feature>
<evidence type="ECO:0000256" key="2">
    <source>
        <dbReference type="SAM" id="MobiDB-lite"/>
    </source>
</evidence>
<dbReference type="AlphaFoldDB" id="A0ABD2PYD2"/>
<dbReference type="InterPro" id="IPR056814">
    <property type="entry name" value="GIPC1-3_GH1"/>
</dbReference>
<dbReference type="SMART" id="SM00228">
    <property type="entry name" value="PDZ"/>
    <property type="match status" value="1"/>
</dbReference>
<proteinExistence type="inferred from homology"/>
<dbReference type="InterPro" id="IPR036034">
    <property type="entry name" value="PDZ_sf"/>
</dbReference>
<gene>
    <name evidence="4" type="ORF">Ciccas_009311</name>
</gene>
<comment type="similarity">
    <text evidence="1">Belongs to the GIPC family.</text>
</comment>
<evidence type="ECO:0000313" key="5">
    <source>
        <dbReference type="Proteomes" id="UP001626550"/>
    </source>
</evidence>
<keyword evidence="5" id="KW-1185">Reference proteome</keyword>
<sequence>MPLFHKSRSKYENSHSESNNSSSTYTHQFEHNVTRPKFDCQLAHGSRTHHISGFKSTKELYESIAQTFEIPVSEILFCTLNSYRLDMSKLLGNQVAYDDMIFAHVKGTKKEVELIKESETLGLTVTDNGAGFVFIKRVKPEGFMAHQMTSSNKAMVEVGDHIEKIDGYDFVGKKHLEVAMYLRNLPLGSRFILRLISPHQSEFGKSGDEFLAEM</sequence>
<dbReference type="PANTHER" id="PTHR12259:SF1">
    <property type="entry name" value="GH21964P"/>
    <property type="match status" value="1"/>
</dbReference>
<dbReference type="EMBL" id="JBJKFK010001854">
    <property type="protein sequence ID" value="KAL3312103.1"/>
    <property type="molecule type" value="Genomic_DNA"/>
</dbReference>
<comment type="caution">
    <text evidence="4">The sequence shown here is derived from an EMBL/GenBank/DDBJ whole genome shotgun (WGS) entry which is preliminary data.</text>
</comment>
<dbReference type="Pfam" id="PF25083">
    <property type="entry name" value="GIPC1_GH1"/>
    <property type="match status" value="1"/>
</dbReference>
<dbReference type="InterPro" id="IPR017379">
    <property type="entry name" value="GIPC1/2/3"/>
</dbReference>
<evidence type="ECO:0000256" key="1">
    <source>
        <dbReference type="ARBA" id="ARBA00009011"/>
    </source>
</evidence>
<evidence type="ECO:0000313" key="4">
    <source>
        <dbReference type="EMBL" id="KAL3312103.1"/>
    </source>
</evidence>
<dbReference type="SUPFAM" id="SSF50156">
    <property type="entry name" value="PDZ domain-like"/>
    <property type="match status" value="1"/>
</dbReference>
<reference evidence="4 5" key="1">
    <citation type="submission" date="2024-11" db="EMBL/GenBank/DDBJ databases">
        <title>Adaptive evolution of stress response genes in parasites aligns with host niche diversity.</title>
        <authorList>
            <person name="Hahn C."/>
            <person name="Resl P."/>
        </authorList>
    </citation>
    <scope>NUCLEOTIDE SEQUENCE [LARGE SCALE GENOMIC DNA]</scope>
    <source>
        <strain evidence="4">EGGRZ-B1_66</strain>
        <tissue evidence="4">Body</tissue>
    </source>
</reference>
<accession>A0ABD2PYD2</accession>
<feature type="region of interest" description="Disordered" evidence="2">
    <location>
        <begin position="1"/>
        <end position="28"/>
    </location>
</feature>
<dbReference type="Gene3D" id="2.30.42.10">
    <property type="match status" value="1"/>
</dbReference>
<dbReference type="PANTHER" id="PTHR12259">
    <property type="entry name" value="RGS-GAIP INTERACTING PROTEIN GIPC"/>
    <property type="match status" value="1"/>
</dbReference>